<comment type="similarity">
    <text evidence="4">Belongs to the Nudix hydrolase family. RppH subfamily.</text>
</comment>
<comment type="cofactor">
    <cofactor evidence="4">
        <name>a divalent metal cation</name>
        <dbReference type="ChEBI" id="CHEBI:60240"/>
    </cofactor>
</comment>
<keyword evidence="3 4" id="KW-0378">Hydrolase</keyword>
<dbReference type="NCBIfam" id="NF001938">
    <property type="entry name" value="PRK00714.1-5"/>
    <property type="match status" value="1"/>
</dbReference>
<accession>A0A1M7AEU1</accession>
<comment type="cofactor">
    <cofactor evidence="1">
        <name>Mn(2+)</name>
        <dbReference type="ChEBI" id="CHEBI:29035"/>
    </cofactor>
</comment>
<dbReference type="EMBL" id="FRCB01000001">
    <property type="protein sequence ID" value="SHL41200.1"/>
    <property type="molecule type" value="Genomic_DNA"/>
</dbReference>
<dbReference type="GO" id="GO:0019693">
    <property type="term" value="P:ribose phosphate metabolic process"/>
    <property type="evidence" value="ECO:0007669"/>
    <property type="project" value="TreeGrafter"/>
</dbReference>
<dbReference type="Gene3D" id="3.90.79.10">
    <property type="entry name" value="Nucleoside Triphosphate Pyrophosphohydrolase"/>
    <property type="match status" value="1"/>
</dbReference>
<dbReference type="InterPro" id="IPR020084">
    <property type="entry name" value="NUDIX_hydrolase_CS"/>
</dbReference>
<dbReference type="GO" id="GO:0006753">
    <property type="term" value="P:nucleoside phosphate metabolic process"/>
    <property type="evidence" value="ECO:0007669"/>
    <property type="project" value="TreeGrafter"/>
</dbReference>
<dbReference type="Pfam" id="PF00293">
    <property type="entry name" value="NUDIX"/>
    <property type="match status" value="1"/>
</dbReference>
<dbReference type="PANTHER" id="PTHR11839">
    <property type="entry name" value="UDP/ADP-SUGAR PYROPHOSPHATASE"/>
    <property type="match status" value="1"/>
</dbReference>
<evidence type="ECO:0000256" key="1">
    <source>
        <dbReference type="ARBA" id="ARBA00001936"/>
    </source>
</evidence>
<name>A0A1M7AEU1_9RHOB</name>
<dbReference type="PANTHER" id="PTHR11839:SF22">
    <property type="entry name" value="NUDIX HYDROLASE 26, CHLOROPLASTIC"/>
    <property type="match status" value="1"/>
</dbReference>
<dbReference type="AlphaFoldDB" id="A0A1M7AEU1"/>
<dbReference type="RefSeq" id="WP_149777990.1">
    <property type="nucleotide sequence ID" value="NZ_FRCB01000001.1"/>
</dbReference>
<dbReference type="InterPro" id="IPR015797">
    <property type="entry name" value="NUDIX_hydrolase-like_dom_sf"/>
</dbReference>
<keyword evidence="7" id="KW-1185">Reference proteome</keyword>
<dbReference type="PROSITE" id="PS00893">
    <property type="entry name" value="NUDIX_BOX"/>
    <property type="match status" value="1"/>
</dbReference>
<evidence type="ECO:0000256" key="3">
    <source>
        <dbReference type="ARBA" id="ARBA00022801"/>
    </source>
</evidence>
<gene>
    <name evidence="4" type="primary">rppH</name>
    <name evidence="4" type="synonym">nudH</name>
    <name evidence="6" type="ORF">SAMN05443432_101420</name>
</gene>
<dbReference type="InterPro" id="IPR000086">
    <property type="entry name" value="NUDIX_hydrolase_dom"/>
</dbReference>
<evidence type="ECO:0000256" key="2">
    <source>
        <dbReference type="ARBA" id="ARBA00001946"/>
    </source>
</evidence>
<evidence type="ECO:0000256" key="4">
    <source>
        <dbReference type="HAMAP-Rule" id="MF_00298"/>
    </source>
</evidence>
<dbReference type="InterPro" id="IPR020476">
    <property type="entry name" value="Nudix_hydrolase"/>
</dbReference>
<dbReference type="InterPro" id="IPR022927">
    <property type="entry name" value="RppH"/>
</dbReference>
<dbReference type="Proteomes" id="UP000322545">
    <property type="component" value="Unassembled WGS sequence"/>
</dbReference>
<dbReference type="HAMAP" id="MF_00298">
    <property type="entry name" value="Nudix_RppH"/>
    <property type="match status" value="1"/>
</dbReference>
<evidence type="ECO:0000259" key="5">
    <source>
        <dbReference type="PROSITE" id="PS51462"/>
    </source>
</evidence>
<dbReference type="GO" id="GO:0008893">
    <property type="term" value="F:guanosine-3',5'-bis(diphosphate) 3'-diphosphatase activity"/>
    <property type="evidence" value="ECO:0007669"/>
    <property type="project" value="TreeGrafter"/>
</dbReference>
<dbReference type="CDD" id="cd03671">
    <property type="entry name" value="NUDIX_Ap4A_hydrolase_plant_like"/>
    <property type="match status" value="1"/>
</dbReference>
<protein>
    <recommendedName>
        <fullName evidence="4">RNA pyrophosphohydrolase</fullName>
        <ecNumber evidence="4">3.6.1.-</ecNumber>
    </recommendedName>
    <alternativeName>
        <fullName evidence="4">(Di)nucleoside polyphosphate hydrolase</fullName>
    </alternativeName>
</protein>
<sequence>MTPEDIARLPYRRNVGVMLVNEKGHAFVGQRIDRQPHDPPAWQMPQGGVDAGEDPREAALRELEEETGVTRDLVTIEAETDDWLLYELPHELVPRLWKGQFRGQEQKWFLLRFHGTDDQVRIDADDHQEFSEWRWMAPEELLDNIVPFKRGVYERVLAAFGDRL</sequence>
<dbReference type="GO" id="GO:0034432">
    <property type="term" value="F:bis(5'-adenosyl)-pentaphosphatase activity"/>
    <property type="evidence" value="ECO:0007669"/>
    <property type="project" value="TreeGrafter"/>
</dbReference>
<dbReference type="PROSITE" id="PS51462">
    <property type="entry name" value="NUDIX"/>
    <property type="match status" value="1"/>
</dbReference>
<dbReference type="EC" id="3.6.1.-" evidence="4"/>
<dbReference type="PRINTS" id="PR00502">
    <property type="entry name" value="NUDIXFAMILY"/>
</dbReference>
<comment type="function">
    <text evidence="4">Accelerates the degradation of transcripts by removing pyrophosphate from the 5'-end of triphosphorylated RNA, leading to a more labile monophosphorylated state that can stimulate subsequent ribonuclease cleavage.</text>
</comment>
<dbReference type="SUPFAM" id="SSF55811">
    <property type="entry name" value="Nudix"/>
    <property type="match status" value="1"/>
</dbReference>
<reference evidence="6 7" key="1">
    <citation type="submission" date="2016-11" db="EMBL/GenBank/DDBJ databases">
        <authorList>
            <person name="Varghese N."/>
            <person name="Submissions S."/>
        </authorList>
    </citation>
    <scope>NUCLEOTIDE SEQUENCE [LARGE SCALE GENOMIC DNA]</scope>
    <source>
        <strain evidence="6 7">DSM 28249</strain>
    </source>
</reference>
<dbReference type="NCBIfam" id="NF001937">
    <property type="entry name" value="PRK00714.1-4"/>
    <property type="match status" value="1"/>
</dbReference>
<comment type="cofactor">
    <cofactor evidence="2">
        <name>Mg(2+)</name>
        <dbReference type="ChEBI" id="CHEBI:18420"/>
    </cofactor>
</comment>
<evidence type="ECO:0000313" key="6">
    <source>
        <dbReference type="EMBL" id="SHL41200.1"/>
    </source>
</evidence>
<organism evidence="6 7">
    <name type="scientific">Roseovarius litoreus</name>
    <dbReference type="NCBI Taxonomy" id="1155722"/>
    <lineage>
        <taxon>Bacteria</taxon>
        <taxon>Pseudomonadati</taxon>
        <taxon>Pseudomonadota</taxon>
        <taxon>Alphaproteobacteria</taxon>
        <taxon>Rhodobacterales</taxon>
        <taxon>Roseobacteraceae</taxon>
        <taxon>Roseovarius</taxon>
    </lineage>
</organism>
<proteinExistence type="inferred from homology"/>
<evidence type="ECO:0000313" key="7">
    <source>
        <dbReference type="Proteomes" id="UP000322545"/>
    </source>
</evidence>
<feature type="short sequence motif" description="Nudix box" evidence="4">
    <location>
        <begin position="47"/>
        <end position="68"/>
    </location>
</feature>
<feature type="domain" description="Nudix hydrolase" evidence="5">
    <location>
        <begin position="10"/>
        <end position="158"/>
    </location>
</feature>